<dbReference type="NCBIfam" id="TIGR04398">
    <property type="entry name" value="SLAP_DUP"/>
    <property type="match status" value="2"/>
</dbReference>
<dbReference type="InterPro" id="IPR030910">
    <property type="entry name" value="SLAP_dom"/>
</dbReference>
<sequence length="264" mass="29994">MSQEIKTELSLPQQLECIISDIQKEIMQEEIEELSPIKENDVNIATIYIYDDREELEAKVYFRNGLNRKINFEDVPLVLIDGNGKVLCSQVFDLREIGDIPACAATPWKLYFNKKDLDLNGISLDECKVIFNSSLKAVNYAKIGYEELPEELMGFKHDLQKFLEKLPKIEKNQLSMSTFNIGLQIGGKLIVTLVIRNSADKDINISEIPLTVKDENNNIVAAGKFIMKDFSVKSMKAKICNLAFETNLTTDKPMSMDKFHVAFA</sequence>
<keyword evidence="2" id="KW-1185">Reference proteome</keyword>
<dbReference type="Proteomes" id="UP001623660">
    <property type="component" value="Unassembled WGS sequence"/>
</dbReference>
<reference evidence="1 2" key="1">
    <citation type="submission" date="2024-11" db="EMBL/GenBank/DDBJ databases">
        <authorList>
            <person name="Heng Y.C."/>
            <person name="Lim A.C.H."/>
            <person name="Lee J.K.Y."/>
            <person name="Kittelmann S."/>
        </authorList>
    </citation>
    <scope>NUCLEOTIDE SEQUENCE [LARGE SCALE GENOMIC DNA]</scope>
    <source>
        <strain evidence="1 2">WILCCON 0269</strain>
    </source>
</reference>
<accession>A0ABW8SGM6</accession>
<evidence type="ECO:0000313" key="1">
    <source>
        <dbReference type="EMBL" id="MFL0194319.1"/>
    </source>
</evidence>
<dbReference type="RefSeq" id="WP_406790438.1">
    <property type="nucleotide sequence ID" value="NZ_JBJHZX010000002.1"/>
</dbReference>
<gene>
    <name evidence="1" type="ORF">ACJDU8_01830</name>
</gene>
<proteinExistence type="predicted"/>
<evidence type="ECO:0000313" key="2">
    <source>
        <dbReference type="Proteomes" id="UP001623660"/>
    </source>
</evidence>
<organism evidence="1 2">
    <name type="scientific">Candidatus Clostridium eludens</name>
    <dbReference type="NCBI Taxonomy" id="3381663"/>
    <lineage>
        <taxon>Bacteria</taxon>
        <taxon>Bacillati</taxon>
        <taxon>Bacillota</taxon>
        <taxon>Clostridia</taxon>
        <taxon>Eubacteriales</taxon>
        <taxon>Clostridiaceae</taxon>
        <taxon>Clostridium</taxon>
    </lineage>
</organism>
<protein>
    <submittedName>
        <fullName evidence="1">SLAP domain-containing protein</fullName>
    </submittedName>
</protein>
<dbReference type="EMBL" id="JBJHZX010000002">
    <property type="protein sequence ID" value="MFL0194319.1"/>
    <property type="molecule type" value="Genomic_DNA"/>
</dbReference>
<comment type="caution">
    <text evidence="1">The sequence shown here is derived from an EMBL/GenBank/DDBJ whole genome shotgun (WGS) entry which is preliminary data.</text>
</comment>
<name>A0ABW8SGM6_9CLOT</name>